<dbReference type="GO" id="GO:0017119">
    <property type="term" value="C:Golgi transport complex"/>
    <property type="evidence" value="ECO:0007669"/>
    <property type="project" value="InterPro"/>
</dbReference>
<dbReference type="SUPFAM" id="SSF103506">
    <property type="entry name" value="Mitochondrial carrier"/>
    <property type="match status" value="1"/>
</dbReference>
<dbReference type="Proteomes" id="UP000813444">
    <property type="component" value="Unassembled WGS sequence"/>
</dbReference>
<keyword evidence="8" id="KW-0653">Protein transport</keyword>
<name>A0A8K0T1L3_9HYPO</name>
<keyword evidence="9" id="KW-1133">Transmembrane helix</keyword>
<dbReference type="Pfam" id="PF00153">
    <property type="entry name" value="Mito_carr"/>
    <property type="match status" value="2"/>
</dbReference>
<dbReference type="PANTHER" id="PTHR21311">
    <property type="entry name" value="CONSERVED OLIGOMERIC GOLGI COMPLEX COMPONENT 8"/>
    <property type="match status" value="1"/>
</dbReference>
<keyword evidence="5" id="KW-0813">Transport</keyword>
<dbReference type="InterPro" id="IPR018108">
    <property type="entry name" value="MCP_transmembrane"/>
</dbReference>
<dbReference type="PROSITE" id="PS50920">
    <property type="entry name" value="SOLCAR"/>
    <property type="match status" value="2"/>
</dbReference>
<keyword evidence="7" id="KW-0999">Mitochondrion inner membrane</keyword>
<evidence type="ECO:0000256" key="5">
    <source>
        <dbReference type="ARBA" id="ARBA00022448"/>
    </source>
</evidence>
<dbReference type="InterPro" id="IPR023395">
    <property type="entry name" value="MCP_dom_sf"/>
</dbReference>
<proteinExistence type="inferred from homology"/>
<feature type="repeat" description="Solcar" evidence="13">
    <location>
        <begin position="471"/>
        <end position="555"/>
    </location>
</feature>
<evidence type="ECO:0000256" key="4">
    <source>
        <dbReference type="ARBA" id="ARBA00020983"/>
    </source>
</evidence>
<protein>
    <recommendedName>
        <fullName evidence="4">Conserved oligomeric Golgi complex subunit 8</fullName>
    </recommendedName>
    <alternativeName>
        <fullName evidence="12">Component of oligomeric Golgi complex 8</fullName>
    </alternativeName>
</protein>
<dbReference type="InterPro" id="IPR007255">
    <property type="entry name" value="COG8"/>
</dbReference>
<comment type="caution">
    <text evidence="14">The sequence shown here is derived from an EMBL/GenBank/DDBJ whole genome shotgun (WGS) entry which is preliminary data.</text>
</comment>
<comment type="subcellular location">
    <subcellularLocation>
        <location evidence="2">Golgi apparatus membrane</location>
        <topology evidence="2">Peripheral membrane protein</topology>
    </subcellularLocation>
    <subcellularLocation>
        <location evidence="1">Membrane</location>
        <topology evidence="1">Multi-pass membrane protein</topology>
    </subcellularLocation>
</comment>
<dbReference type="GO" id="GO:0015031">
    <property type="term" value="P:protein transport"/>
    <property type="evidence" value="ECO:0007669"/>
    <property type="project" value="UniProtKB-KW"/>
</dbReference>
<dbReference type="PANTHER" id="PTHR21311:SF0">
    <property type="entry name" value="CONSERVED OLIGOMERIC GOLGI COMPLEX SUBUNIT 8"/>
    <property type="match status" value="1"/>
</dbReference>
<gene>
    <name evidence="14" type="ORF">B0I35DRAFT_405964</name>
</gene>
<organism evidence="14 15">
    <name type="scientific">Stachybotrys elegans</name>
    <dbReference type="NCBI Taxonomy" id="80388"/>
    <lineage>
        <taxon>Eukaryota</taxon>
        <taxon>Fungi</taxon>
        <taxon>Dikarya</taxon>
        <taxon>Ascomycota</taxon>
        <taxon>Pezizomycotina</taxon>
        <taxon>Sordariomycetes</taxon>
        <taxon>Hypocreomycetidae</taxon>
        <taxon>Hypocreales</taxon>
        <taxon>Stachybotryaceae</taxon>
        <taxon>Stachybotrys</taxon>
    </lineage>
</organism>
<sequence length="669" mass="72745">MADLLREVLGAQASTDGTASQYIAHLAELPLDSLRSSEPQQLAQASHSLLISLQALSKRSHKAVVDSEVCHASLRENLPLISQRATELSQAVPRLDSQAESFSTAFSKASENKLLARRKQALRLLQNSERLVDVMELPPLLASAVMTSPVSYSSTLDLYAHIRRLSSLYPSSALVSSVLGEADTAIRQMAVDLIISLKSPSLKLAVALHVPTADAIPALFLVCRLSTLIETLSALDPLKKLADEERMRQSKSASSWSGGQQTERYLKTFIEVFREHSFAIVSIFKSLNASFSPANGDGTDPMRPLPAALSSLPLHLVELLLETLRLYLPTVKDQASRESILTQVLYCAGSMGRLGADFGMLLASLGESEWIDIVKRHRLLAGRLESVIGDYRGQQTYASLGFCSLWVLRKPQNRQLQSSRSRLSTCLRELRQSPNFLKSLWRGTVPSALRTGLGTALYFSSLNSIRQYARASELFAGKPLATQQASSALPTLTNTGNMVAGSVARTFAGFVLMPLTVVKRDHGLRGFFAGFGATALRDAPYAGMYVLFYEMLKGRISTLATALPSTKSEPAAMTASVASSINFTSAVLAGAACSAISNPFDAVKTRIQLQPRKYRNILQAGVLMVKQDGVRSLWDGLALRMSRKALSSALAWTLYEELIRRYESAAAGS</sequence>
<evidence type="ECO:0000313" key="14">
    <source>
        <dbReference type="EMBL" id="KAH7326774.1"/>
    </source>
</evidence>
<dbReference type="GO" id="GO:0006891">
    <property type="term" value="P:intra-Golgi vesicle-mediated transport"/>
    <property type="evidence" value="ECO:0007669"/>
    <property type="project" value="TreeGrafter"/>
</dbReference>
<dbReference type="OrthoDB" id="1661054at2759"/>
<keyword evidence="6 13" id="KW-0812">Transmembrane</keyword>
<keyword evidence="7" id="KW-0496">Mitochondrion</keyword>
<evidence type="ECO:0000256" key="13">
    <source>
        <dbReference type="PROSITE-ProRule" id="PRU00282"/>
    </source>
</evidence>
<accession>A0A8K0T1L3</accession>
<evidence type="ECO:0000256" key="2">
    <source>
        <dbReference type="ARBA" id="ARBA00004395"/>
    </source>
</evidence>
<keyword evidence="15" id="KW-1185">Reference proteome</keyword>
<evidence type="ECO:0000256" key="12">
    <source>
        <dbReference type="ARBA" id="ARBA00031347"/>
    </source>
</evidence>
<keyword evidence="10" id="KW-0333">Golgi apparatus</keyword>
<dbReference type="GO" id="GO:0000139">
    <property type="term" value="C:Golgi membrane"/>
    <property type="evidence" value="ECO:0007669"/>
    <property type="project" value="UniProtKB-SubCell"/>
</dbReference>
<comment type="similarity">
    <text evidence="3">Belongs to the COG8 family.</text>
</comment>
<dbReference type="Gene3D" id="1.50.40.10">
    <property type="entry name" value="Mitochondrial carrier domain"/>
    <property type="match status" value="2"/>
</dbReference>
<feature type="repeat" description="Solcar" evidence="13">
    <location>
        <begin position="577"/>
        <end position="661"/>
    </location>
</feature>
<dbReference type="Pfam" id="PF04124">
    <property type="entry name" value="Dor1"/>
    <property type="match status" value="2"/>
</dbReference>
<evidence type="ECO:0000256" key="1">
    <source>
        <dbReference type="ARBA" id="ARBA00004141"/>
    </source>
</evidence>
<dbReference type="EMBL" id="JAGPNK010000002">
    <property type="protein sequence ID" value="KAH7326774.1"/>
    <property type="molecule type" value="Genomic_DNA"/>
</dbReference>
<evidence type="ECO:0000256" key="9">
    <source>
        <dbReference type="ARBA" id="ARBA00022989"/>
    </source>
</evidence>
<evidence type="ECO:0000256" key="7">
    <source>
        <dbReference type="ARBA" id="ARBA00022792"/>
    </source>
</evidence>
<keyword evidence="11 13" id="KW-0472">Membrane</keyword>
<evidence type="ECO:0000256" key="6">
    <source>
        <dbReference type="ARBA" id="ARBA00022692"/>
    </source>
</evidence>
<evidence type="ECO:0000256" key="10">
    <source>
        <dbReference type="ARBA" id="ARBA00023034"/>
    </source>
</evidence>
<reference evidence="14" key="1">
    <citation type="journal article" date="2021" name="Nat. Commun.">
        <title>Genetic determinants of endophytism in the Arabidopsis root mycobiome.</title>
        <authorList>
            <person name="Mesny F."/>
            <person name="Miyauchi S."/>
            <person name="Thiergart T."/>
            <person name="Pickel B."/>
            <person name="Atanasova L."/>
            <person name="Karlsson M."/>
            <person name="Huettel B."/>
            <person name="Barry K.W."/>
            <person name="Haridas S."/>
            <person name="Chen C."/>
            <person name="Bauer D."/>
            <person name="Andreopoulos W."/>
            <person name="Pangilinan J."/>
            <person name="LaButti K."/>
            <person name="Riley R."/>
            <person name="Lipzen A."/>
            <person name="Clum A."/>
            <person name="Drula E."/>
            <person name="Henrissat B."/>
            <person name="Kohler A."/>
            <person name="Grigoriev I.V."/>
            <person name="Martin F.M."/>
            <person name="Hacquard S."/>
        </authorList>
    </citation>
    <scope>NUCLEOTIDE SEQUENCE</scope>
    <source>
        <strain evidence="14">MPI-CAGE-CH-0235</strain>
    </source>
</reference>
<evidence type="ECO:0000256" key="3">
    <source>
        <dbReference type="ARBA" id="ARBA00006419"/>
    </source>
</evidence>
<evidence type="ECO:0000256" key="8">
    <source>
        <dbReference type="ARBA" id="ARBA00022927"/>
    </source>
</evidence>
<dbReference type="AlphaFoldDB" id="A0A8K0T1L3"/>
<evidence type="ECO:0000256" key="11">
    <source>
        <dbReference type="ARBA" id="ARBA00023136"/>
    </source>
</evidence>
<evidence type="ECO:0000313" key="15">
    <source>
        <dbReference type="Proteomes" id="UP000813444"/>
    </source>
</evidence>